<dbReference type="GO" id="GO:0003677">
    <property type="term" value="F:DNA binding"/>
    <property type="evidence" value="ECO:0007669"/>
    <property type="project" value="UniProtKB-UniRule"/>
</dbReference>
<gene>
    <name evidence="4" type="ORF">FC84_GL000006</name>
</gene>
<dbReference type="Pfam" id="PF14278">
    <property type="entry name" value="TetR_C_8"/>
    <property type="match status" value="1"/>
</dbReference>
<dbReference type="PROSITE" id="PS50977">
    <property type="entry name" value="HTH_TETR_2"/>
    <property type="match status" value="1"/>
</dbReference>
<dbReference type="EMBL" id="AYYK01000008">
    <property type="protein sequence ID" value="KRM78854.1"/>
    <property type="molecule type" value="Genomic_DNA"/>
</dbReference>
<feature type="DNA-binding region" description="H-T-H motif" evidence="2">
    <location>
        <begin position="28"/>
        <end position="47"/>
    </location>
</feature>
<comment type="caution">
    <text evidence="4">The sequence shown here is derived from an EMBL/GenBank/DDBJ whole genome shotgun (WGS) entry which is preliminary data.</text>
</comment>
<evidence type="ECO:0000259" key="3">
    <source>
        <dbReference type="PROSITE" id="PS50977"/>
    </source>
</evidence>
<dbReference type="InterPro" id="IPR009057">
    <property type="entry name" value="Homeodomain-like_sf"/>
</dbReference>
<dbReference type="Pfam" id="PF00440">
    <property type="entry name" value="TetR_N"/>
    <property type="match status" value="1"/>
</dbReference>
<dbReference type="RefSeq" id="WP_057756114.1">
    <property type="nucleotide sequence ID" value="NZ_AYYK01000008.1"/>
</dbReference>
<dbReference type="PANTHER" id="PTHR43479:SF7">
    <property type="entry name" value="TETR-FAMILY TRANSCRIPTIONAL REGULATOR"/>
    <property type="match status" value="1"/>
</dbReference>
<dbReference type="Gene3D" id="1.10.357.10">
    <property type="entry name" value="Tetracycline Repressor, domain 2"/>
    <property type="match status" value="1"/>
</dbReference>
<dbReference type="InterPro" id="IPR050624">
    <property type="entry name" value="HTH-type_Tx_Regulator"/>
</dbReference>
<proteinExistence type="predicted"/>
<evidence type="ECO:0000256" key="1">
    <source>
        <dbReference type="ARBA" id="ARBA00023125"/>
    </source>
</evidence>
<dbReference type="STRING" id="1423738.FC84_GL000006"/>
<keyword evidence="1 2" id="KW-0238">DNA-binding</keyword>
<feature type="domain" description="HTH tetR-type" evidence="3">
    <location>
        <begin position="5"/>
        <end position="65"/>
    </location>
</feature>
<dbReference type="InterPro" id="IPR039532">
    <property type="entry name" value="TetR_C_Firmicutes"/>
</dbReference>
<dbReference type="Proteomes" id="UP000051813">
    <property type="component" value="Unassembled WGS sequence"/>
</dbReference>
<protein>
    <recommendedName>
        <fullName evidence="3">HTH tetR-type domain-containing protein</fullName>
    </recommendedName>
</protein>
<dbReference type="OrthoDB" id="9810250at2"/>
<name>A0A0R2BSE5_9LACO</name>
<evidence type="ECO:0000256" key="2">
    <source>
        <dbReference type="PROSITE-ProRule" id="PRU00335"/>
    </source>
</evidence>
<dbReference type="PATRIC" id="fig|1423738.3.peg.6"/>
<dbReference type="PANTHER" id="PTHR43479">
    <property type="entry name" value="ACREF/ENVCD OPERON REPRESSOR-RELATED"/>
    <property type="match status" value="1"/>
</dbReference>
<evidence type="ECO:0000313" key="4">
    <source>
        <dbReference type="EMBL" id="KRM78854.1"/>
    </source>
</evidence>
<keyword evidence="5" id="KW-1185">Reference proteome</keyword>
<dbReference type="InterPro" id="IPR001647">
    <property type="entry name" value="HTH_TetR"/>
</dbReference>
<evidence type="ECO:0000313" key="5">
    <source>
        <dbReference type="Proteomes" id="UP000051813"/>
    </source>
</evidence>
<accession>A0A0R2BSE5</accession>
<organism evidence="4 5">
    <name type="scientific">Lapidilactobacillus dextrinicus DSM 20335</name>
    <dbReference type="NCBI Taxonomy" id="1423738"/>
    <lineage>
        <taxon>Bacteria</taxon>
        <taxon>Bacillati</taxon>
        <taxon>Bacillota</taxon>
        <taxon>Bacilli</taxon>
        <taxon>Lactobacillales</taxon>
        <taxon>Lactobacillaceae</taxon>
        <taxon>Lapidilactobacillus</taxon>
    </lineage>
</organism>
<sequence length="183" mass="21731">MSNEYITKHAFMNALLTLTEHQDFNKLTVSQITREVDMHRQSFYYHFHDKYDLLSYTYHELSFTYFDKDQVTLDNWLEQTKKMLTSINEHKAFYTNTAVSDQNTLLLTFSKVIQARLEDMLTEINSDQRLSDYDRRFYAEFFGYGCAGTLVDWIIGGYQIPPKDIAEKFAKLIQDIKHYSPKL</sequence>
<dbReference type="SUPFAM" id="SSF46689">
    <property type="entry name" value="Homeodomain-like"/>
    <property type="match status" value="1"/>
</dbReference>
<dbReference type="AlphaFoldDB" id="A0A0R2BSE5"/>
<reference evidence="4 5" key="1">
    <citation type="journal article" date="2015" name="Genome Announc.">
        <title>Expanding the biotechnology potential of lactobacilli through comparative genomics of 213 strains and associated genera.</title>
        <authorList>
            <person name="Sun Z."/>
            <person name="Harris H.M."/>
            <person name="McCann A."/>
            <person name="Guo C."/>
            <person name="Argimon S."/>
            <person name="Zhang W."/>
            <person name="Yang X."/>
            <person name="Jeffery I.B."/>
            <person name="Cooney J.C."/>
            <person name="Kagawa T.F."/>
            <person name="Liu W."/>
            <person name="Song Y."/>
            <person name="Salvetti E."/>
            <person name="Wrobel A."/>
            <person name="Rasinkangas P."/>
            <person name="Parkhill J."/>
            <person name="Rea M.C."/>
            <person name="O'Sullivan O."/>
            <person name="Ritari J."/>
            <person name="Douillard F.P."/>
            <person name="Paul Ross R."/>
            <person name="Yang R."/>
            <person name="Briner A.E."/>
            <person name="Felis G.E."/>
            <person name="de Vos W.M."/>
            <person name="Barrangou R."/>
            <person name="Klaenhammer T.R."/>
            <person name="Caufield P.W."/>
            <person name="Cui Y."/>
            <person name="Zhang H."/>
            <person name="O'Toole P.W."/>
        </authorList>
    </citation>
    <scope>NUCLEOTIDE SEQUENCE [LARGE SCALE GENOMIC DNA]</scope>
    <source>
        <strain evidence="4 5">DSM 20335</strain>
    </source>
</reference>